<dbReference type="PANTHER" id="PTHR47622:SF1">
    <property type="entry name" value="ARGININE_SERINE-RICH PROTEIN 1"/>
    <property type="match status" value="1"/>
</dbReference>
<evidence type="ECO:0000313" key="8">
    <source>
        <dbReference type="EMBL" id="KAJ8385525.1"/>
    </source>
</evidence>
<dbReference type="AlphaFoldDB" id="A0AAD7RK19"/>
<dbReference type="PANTHER" id="PTHR47622">
    <property type="entry name" value="ARGININE/SERINE-RICH PROTEIN 1"/>
    <property type="match status" value="1"/>
</dbReference>
<dbReference type="GO" id="GO:0005634">
    <property type="term" value="C:nucleus"/>
    <property type="evidence" value="ECO:0007669"/>
    <property type="project" value="UniProtKB-SubCell"/>
</dbReference>
<evidence type="ECO:0000256" key="5">
    <source>
        <dbReference type="ARBA" id="ARBA00023242"/>
    </source>
</evidence>
<evidence type="ECO:0000256" key="4">
    <source>
        <dbReference type="ARBA" id="ARBA00022553"/>
    </source>
</evidence>
<proteinExistence type="inferred from homology"/>
<feature type="compositionally biased region" description="Basic residues" evidence="7">
    <location>
        <begin position="157"/>
        <end position="172"/>
    </location>
</feature>
<comment type="function">
    <text evidence="6">Probably acts as a spliceosomal factor that contributes to spliceosome assembly and regulates the isoform switching of proteins such as PARP6.</text>
</comment>
<reference evidence="8" key="1">
    <citation type="journal article" date="2023" name="Science">
        <title>Genome structures resolve the early diversification of teleost fishes.</title>
        <authorList>
            <person name="Parey E."/>
            <person name="Louis A."/>
            <person name="Montfort J."/>
            <person name="Bouchez O."/>
            <person name="Roques C."/>
            <person name="Iampietro C."/>
            <person name="Lluch J."/>
            <person name="Castinel A."/>
            <person name="Donnadieu C."/>
            <person name="Desvignes T."/>
            <person name="Floi Bucao C."/>
            <person name="Jouanno E."/>
            <person name="Wen M."/>
            <person name="Mejri S."/>
            <person name="Dirks R."/>
            <person name="Jansen H."/>
            <person name="Henkel C."/>
            <person name="Chen W.J."/>
            <person name="Zahm M."/>
            <person name="Cabau C."/>
            <person name="Klopp C."/>
            <person name="Thompson A.W."/>
            <person name="Robinson-Rechavi M."/>
            <person name="Braasch I."/>
            <person name="Lecointre G."/>
            <person name="Bobe J."/>
            <person name="Postlethwait J.H."/>
            <person name="Berthelot C."/>
            <person name="Roest Crollius H."/>
            <person name="Guiguen Y."/>
        </authorList>
    </citation>
    <scope>NUCLEOTIDE SEQUENCE</scope>
    <source>
        <strain evidence="8">NC1722</strain>
    </source>
</reference>
<evidence type="ECO:0000256" key="3">
    <source>
        <dbReference type="ARBA" id="ARBA00018147"/>
    </source>
</evidence>
<evidence type="ECO:0000256" key="1">
    <source>
        <dbReference type="ARBA" id="ARBA00004123"/>
    </source>
</evidence>
<accession>A0AAD7RK19</accession>
<keyword evidence="4" id="KW-0597">Phosphoprotein</keyword>
<evidence type="ECO:0000256" key="6">
    <source>
        <dbReference type="ARBA" id="ARBA00034666"/>
    </source>
</evidence>
<feature type="region of interest" description="Disordered" evidence="7">
    <location>
        <begin position="18"/>
        <end position="237"/>
    </location>
</feature>
<feature type="region of interest" description="Disordered" evidence="7">
    <location>
        <begin position="355"/>
        <end position="375"/>
    </location>
</feature>
<dbReference type="InterPro" id="IPR029656">
    <property type="entry name" value="RSRP1"/>
</dbReference>
<dbReference type="Proteomes" id="UP001221898">
    <property type="component" value="Unassembled WGS sequence"/>
</dbReference>
<feature type="compositionally biased region" description="Polar residues" evidence="7">
    <location>
        <begin position="52"/>
        <end position="63"/>
    </location>
</feature>
<sequence>MAKNTEKIYLVASPVKAQEGAPNMENRVDAFHTETSSDDLFRDEEKQKTEEIGSQIQPEQGSSAVELLLEETDRLSASDQECQSRSVSMAPRSSSRSSCTSGNSCSSGSTRRVARHVARKDRRSSKTRRYSSSSSASHSRSRPRPRCHRVLTNSRCCKGRRRSPPRRYRARSRSYSPSYSPARSHRRSRAARSRSTDRGLSGLAGKSASRLTGALDQNTRTRSRSRSRSPDRTKVHLSLQEKRELLLIARANAPKTLVVEEVVLPAGTDTVQEEPTFKERVRPHGTALSSVKNYRQTELDEEVPSLKLSPKNKITFSIYNSVAKPASGRPLSSPEWSASIRADFATGRNPYGHWVPANARSFSRSASKRSATKAR</sequence>
<dbReference type="Pfam" id="PF17069">
    <property type="entry name" value="RSRP"/>
    <property type="match status" value="1"/>
</dbReference>
<feature type="compositionally biased region" description="Basic and acidic residues" evidence="7">
    <location>
        <begin position="39"/>
        <end position="51"/>
    </location>
</feature>
<feature type="compositionally biased region" description="Basic residues" evidence="7">
    <location>
        <begin position="366"/>
        <end position="375"/>
    </location>
</feature>
<dbReference type="EMBL" id="JAINUG010000247">
    <property type="protein sequence ID" value="KAJ8385525.1"/>
    <property type="molecule type" value="Genomic_DNA"/>
</dbReference>
<gene>
    <name evidence="8" type="ORF">AAFF_G00184790</name>
</gene>
<organism evidence="8 9">
    <name type="scientific">Aldrovandia affinis</name>
    <dbReference type="NCBI Taxonomy" id="143900"/>
    <lineage>
        <taxon>Eukaryota</taxon>
        <taxon>Metazoa</taxon>
        <taxon>Chordata</taxon>
        <taxon>Craniata</taxon>
        <taxon>Vertebrata</taxon>
        <taxon>Euteleostomi</taxon>
        <taxon>Actinopterygii</taxon>
        <taxon>Neopterygii</taxon>
        <taxon>Teleostei</taxon>
        <taxon>Notacanthiformes</taxon>
        <taxon>Halosauridae</taxon>
        <taxon>Aldrovandia</taxon>
    </lineage>
</organism>
<comment type="similarity">
    <text evidence="2">Belongs to the RSRP family.</text>
</comment>
<evidence type="ECO:0000256" key="2">
    <source>
        <dbReference type="ARBA" id="ARBA00009534"/>
    </source>
</evidence>
<feature type="compositionally biased region" description="Basic residues" evidence="7">
    <location>
        <begin position="183"/>
        <end position="192"/>
    </location>
</feature>
<evidence type="ECO:0000256" key="7">
    <source>
        <dbReference type="SAM" id="MobiDB-lite"/>
    </source>
</evidence>
<keyword evidence="5" id="KW-0539">Nucleus</keyword>
<feature type="compositionally biased region" description="Basic residues" evidence="7">
    <location>
        <begin position="139"/>
        <end position="149"/>
    </location>
</feature>
<evidence type="ECO:0000313" key="9">
    <source>
        <dbReference type="Proteomes" id="UP001221898"/>
    </source>
</evidence>
<comment type="subcellular location">
    <subcellularLocation>
        <location evidence="1">Nucleus</location>
    </subcellularLocation>
</comment>
<feature type="compositionally biased region" description="Low complexity" evidence="7">
    <location>
        <begin position="173"/>
        <end position="182"/>
    </location>
</feature>
<name>A0AAD7RK19_9TELE</name>
<feature type="compositionally biased region" description="Basic and acidic residues" evidence="7">
    <location>
        <begin position="228"/>
        <end position="237"/>
    </location>
</feature>
<feature type="compositionally biased region" description="Low complexity" evidence="7">
    <location>
        <begin position="84"/>
        <end position="111"/>
    </location>
</feature>
<keyword evidence="9" id="KW-1185">Reference proteome</keyword>
<comment type="caution">
    <text evidence="8">The sequence shown here is derived from an EMBL/GenBank/DDBJ whole genome shotgun (WGS) entry which is preliminary data.</text>
</comment>
<protein>
    <recommendedName>
        <fullName evidence="3">Arginine/serine-rich protein 1</fullName>
    </recommendedName>
</protein>
<feature type="compositionally biased region" description="Basic residues" evidence="7">
    <location>
        <begin position="112"/>
        <end position="129"/>
    </location>
</feature>